<protein>
    <submittedName>
        <fullName evidence="8">Cation transporter</fullName>
    </submittedName>
</protein>
<dbReference type="PANTHER" id="PTHR43840">
    <property type="entry name" value="MITOCHONDRIAL METAL TRANSPORTER 1-RELATED"/>
    <property type="match status" value="1"/>
</dbReference>
<dbReference type="PANTHER" id="PTHR43840:SF15">
    <property type="entry name" value="MITOCHONDRIAL METAL TRANSPORTER 1-RELATED"/>
    <property type="match status" value="1"/>
</dbReference>
<feature type="domain" description="Cation efflux protein transmembrane" evidence="7">
    <location>
        <begin position="27"/>
        <end position="199"/>
    </location>
</feature>
<sequence length="216" mass="22847">MAGDDCCSAKGDEIAALGAHADVRRVLILVLAINVVMFFAEFGAGLVAQSTALMADSIDMLGDALVYGLSLYALNRSLRWRAGAALVKAGVIAAFGVWVFVEVVRKVAGDVTPTAETMGLFGVIALVANLVCLALLYRHRNRDVNLSSTFECSRNDVIANTGVIVAAGGVHLFSAGWPDILVGGVIALLFFRSAIKVLLQAWPQFRAARPQAISLD</sequence>
<evidence type="ECO:0000259" key="7">
    <source>
        <dbReference type="Pfam" id="PF01545"/>
    </source>
</evidence>
<feature type="transmembrane region" description="Helical" evidence="6">
    <location>
        <begin position="157"/>
        <end position="174"/>
    </location>
</feature>
<dbReference type="eggNOG" id="COG1230">
    <property type="taxonomic scope" value="Bacteria"/>
</dbReference>
<evidence type="ECO:0000256" key="1">
    <source>
        <dbReference type="ARBA" id="ARBA00004141"/>
    </source>
</evidence>
<evidence type="ECO:0000256" key="4">
    <source>
        <dbReference type="ARBA" id="ARBA00022989"/>
    </source>
</evidence>
<dbReference type="Proteomes" id="UP000077603">
    <property type="component" value="Chromosome"/>
</dbReference>
<gene>
    <name evidence="8" type="ORF">DA69_05705</name>
</gene>
<evidence type="ECO:0000256" key="2">
    <source>
        <dbReference type="ARBA" id="ARBA00022448"/>
    </source>
</evidence>
<reference evidence="8 9" key="1">
    <citation type="journal article" date="2014" name="Genome Announc.">
        <title>Genome Sequence of a Promising Hydrogen-Producing Facultative Anaerobic Bacterium, Brevundimonas naejangsanensis Strain B1.</title>
        <authorList>
            <person name="Su H."/>
            <person name="Zhang T."/>
            <person name="Bao M."/>
            <person name="Jiang Y."/>
            <person name="Wang Y."/>
            <person name="Tan T."/>
        </authorList>
    </citation>
    <scope>NUCLEOTIDE SEQUENCE [LARGE SCALE GENOMIC DNA]</scope>
    <source>
        <strain evidence="8 9">B1</strain>
    </source>
</reference>
<keyword evidence="9" id="KW-1185">Reference proteome</keyword>
<feature type="transmembrane region" description="Helical" evidence="6">
    <location>
        <begin position="86"/>
        <end position="105"/>
    </location>
</feature>
<keyword evidence="2" id="KW-0813">Transport</keyword>
<dbReference type="SUPFAM" id="SSF161111">
    <property type="entry name" value="Cation efflux protein transmembrane domain-like"/>
    <property type="match status" value="1"/>
</dbReference>
<dbReference type="GO" id="GO:0008324">
    <property type="term" value="F:monoatomic cation transmembrane transporter activity"/>
    <property type="evidence" value="ECO:0007669"/>
    <property type="project" value="InterPro"/>
</dbReference>
<dbReference type="STRING" id="588932.DA69_05705"/>
<keyword evidence="4 6" id="KW-1133">Transmembrane helix</keyword>
<evidence type="ECO:0000313" key="8">
    <source>
        <dbReference type="EMBL" id="ANF54277.1"/>
    </source>
</evidence>
<dbReference type="AlphaFoldDB" id="A0A172Y4X9"/>
<feature type="transmembrane region" description="Helical" evidence="6">
    <location>
        <begin position="53"/>
        <end position="74"/>
    </location>
</feature>
<organism evidence="8 9">
    <name type="scientific">Brevundimonas naejangsanensis</name>
    <dbReference type="NCBI Taxonomy" id="588932"/>
    <lineage>
        <taxon>Bacteria</taxon>
        <taxon>Pseudomonadati</taxon>
        <taxon>Pseudomonadota</taxon>
        <taxon>Alphaproteobacteria</taxon>
        <taxon>Caulobacterales</taxon>
        <taxon>Caulobacteraceae</taxon>
        <taxon>Brevundimonas</taxon>
    </lineage>
</organism>
<dbReference type="GO" id="GO:0016020">
    <property type="term" value="C:membrane"/>
    <property type="evidence" value="ECO:0007669"/>
    <property type="project" value="UniProtKB-SubCell"/>
</dbReference>
<dbReference type="InterPro" id="IPR027469">
    <property type="entry name" value="Cation_efflux_TMD_sf"/>
</dbReference>
<proteinExistence type="predicted"/>
<keyword evidence="3 6" id="KW-0812">Transmembrane</keyword>
<evidence type="ECO:0000256" key="6">
    <source>
        <dbReference type="SAM" id="Phobius"/>
    </source>
</evidence>
<dbReference type="Pfam" id="PF01545">
    <property type="entry name" value="Cation_efflux"/>
    <property type="match status" value="1"/>
</dbReference>
<feature type="transmembrane region" description="Helical" evidence="6">
    <location>
        <begin position="117"/>
        <end position="137"/>
    </location>
</feature>
<dbReference type="InterPro" id="IPR058533">
    <property type="entry name" value="Cation_efflux_TM"/>
</dbReference>
<evidence type="ECO:0000256" key="5">
    <source>
        <dbReference type="ARBA" id="ARBA00023136"/>
    </source>
</evidence>
<evidence type="ECO:0000256" key="3">
    <source>
        <dbReference type="ARBA" id="ARBA00022692"/>
    </source>
</evidence>
<keyword evidence="5 6" id="KW-0472">Membrane</keyword>
<accession>A0A172Y4X9</accession>
<evidence type="ECO:0000313" key="9">
    <source>
        <dbReference type="Proteomes" id="UP000077603"/>
    </source>
</evidence>
<dbReference type="InterPro" id="IPR050291">
    <property type="entry name" value="CDF_Transporter"/>
</dbReference>
<dbReference type="RefSeq" id="WP_025977024.1">
    <property type="nucleotide sequence ID" value="NZ_CAXORD010000041.1"/>
</dbReference>
<feature type="transmembrane region" description="Helical" evidence="6">
    <location>
        <begin position="180"/>
        <end position="199"/>
    </location>
</feature>
<dbReference type="Gene3D" id="1.20.1510.10">
    <property type="entry name" value="Cation efflux protein transmembrane domain"/>
    <property type="match status" value="1"/>
</dbReference>
<feature type="transmembrane region" description="Helical" evidence="6">
    <location>
        <begin position="26"/>
        <end position="47"/>
    </location>
</feature>
<comment type="subcellular location">
    <subcellularLocation>
        <location evidence="1">Membrane</location>
        <topology evidence="1">Multi-pass membrane protein</topology>
    </subcellularLocation>
</comment>
<dbReference type="KEGG" id="bne:DA69_05705"/>
<name>A0A172Y4X9_9CAUL</name>
<dbReference type="EMBL" id="CP015614">
    <property type="protein sequence ID" value="ANF54277.1"/>
    <property type="molecule type" value="Genomic_DNA"/>
</dbReference>